<feature type="compositionally biased region" description="Low complexity" evidence="6">
    <location>
        <begin position="975"/>
        <end position="996"/>
    </location>
</feature>
<dbReference type="Gene3D" id="1.10.287.1490">
    <property type="match status" value="1"/>
</dbReference>
<evidence type="ECO:0000256" key="3">
    <source>
        <dbReference type="ARBA" id="ARBA00023054"/>
    </source>
</evidence>
<keyword evidence="3 5" id="KW-0175">Coiled coil</keyword>
<feature type="coiled-coil region" evidence="5">
    <location>
        <begin position="21"/>
        <end position="55"/>
    </location>
</feature>
<comment type="function">
    <text evidence="4">Required for assembly of dynein regulatory complex (DRC) and inner dynein arm (IDA) complexes, which are responsible for ciliary beat regulation, thereby playing a central role in motility in cilia and flagella. Probably acts together with CCDC40 to form a molecular ruler that determines the 96 nanometer (nm) repeat length and arrangements of components in cilia and flagella. Not required for outer dynein arm complexes assembly.</text>
</comment>
<feature type="coiled-coil region" evidence="5">
    <location>
        <begin position="98"/>
        <end position="153"/>
    </location>
</feature>
<dbReference type="PANTHER" id="PTHR18962:SF0">
    <property type="entry name" value="COILED-COIL DOMAIN-CONTAINING PROTEIN 39"/>
    <property type="match status" value="1"/>
</dbReference>
<dbReference type="Proteomes" id="UP000001554">
    <property type="component" value="Chromosome 12"/>
</dbReference>
<name>A0A9J7M120_BRAFL</name>
<evidence type="ECO:0000256" key="6">
    <source>
        <dbReference type="SAM" id="MobiDB-lite"/>
    </source>
</evidence>
<gene>
    <name evidence="8" type="primary">LOC118426901</name>
</gene>
<evidence type="ECO:0000256" key="1">
    <source>
        <dbReference type="ARBA" id="ARBA00005805"/>
    </source>
</evidence>
<sequence length="996" mass="116138">MPEGSIRSLLSDIGWDEGFSMPVANAENKRLEEEITRKQRELVRFQQESEQHEDRIHAMRAHFKNVQQELSHTQGLCRARDNEIETEDHMKQIADREEGRLGQEITRLENEKTELLEKKNVFENTIFRQTQRLEELKAQMNWNQQALEAWLEESARKDEDAMTLAKYTRQDDSKGKELALRMERMTEEMIRKRRMLDHETTETLTAQIELDKTAEEFRKAHETRQDLIHQWEQTIEQMQKRDREMDANAAELARVKAEVRGAEDTIKEKQSFLENETENNKEMEKKIGASERLAAKLRLEYQDLETQRIQFQDELETLKYTVERTASDLDSMRTQVTNLRKDVEDKNDKLRAAQELREQLTEKLKITTESELSAEERALRMDELLQEEEHQIKDIETDLGRLREVQFKRTQELHNARQQERHTHAEITGARAASRNLTSRLNKLDHDSLQQQEIIYNQDFQIQQLERRINRMMGESSHDEKIQLEAKIKELLEVLDNRNTTHTLLTTQLKRLQDDIRRQKRDLEIRGSECADLTSKIEELELYNNSSQRVLRNLNKEKQDLMVEENILKLEIKRLRDMLHSKADTVFSLEKRRLQLETAMKERREEINVHRDMLAAQQKAAEEERQTISAELHDRISKIDKLRKRYEILMVAMAPPEGEEERSQAYYVIKAAQEKEELQRDGDELDAKIRKAEKEIRALENTLKLMNNRNETYRKSFQKVTETSEEYEEKQQLDEQLRAVMDKYKYKRRQIRELNEDVQTMTSTLENLQRDEAAYGNLSDEKQSKVLQLKRELDEQRTKIERVEKQCARYAREIRSAKKTKGQTHEERDMDLRELRDFNQGVMRQMATVGSAYQDLSSIINLYFQQAGLSPPPSGPSSRASSRPTSSRSSQLSARPRPSVRSAPPSGRNLKTPTQVDLSLGLDDKDSRGGKPSSKTPQAWTSSSARSGPTSRASVTSPKQVDLGMGLAVTGSARSPHSSRPVSAGSSASSRGSARR</sequence>
<dbReference type="RefSeq" id="XP_035692388.1">
    <property type="nucleotide sequence ID" value="XM_035836495.1"/>
</dbReference>
<dbReference type="InterPro" id="IPR033290">
    <property type="entry name" value="CCDC39"/>
</dbReference>
<evidence type="ECO:0000313" key="8">
    <source>
        <dbReference type="RefSeq" id="XP_035692388.1"/>
    </source>
</evidence>
<dbReference type="GO" id="GO:0005930">
    <property type="term" value="C:axoneme"/>
    <property type="evidence" value="ECO:0000318"/>
    <property type="project" value="GO_Central"/>
</dbReference>
<dbReference type="GO" id="GO:0036159">
    <property type="term" value="P:inner dynein arm assembly"/>
    <property type="evidence" value="ECO:0000318"/>
    <property type="project" value="GO_Central"/>
</dbReference>
<dbReference type="KEGG" id="bfo:118426901"/>
<dbReference type="GO" id="GO:0060285">
    <property type="term" value="P:cilium-dependent cell motility"/>
    <property type="evidence" value="ECO:0000318"/>
    <property type="project" value="GO_Central"/>
</dbReference>
<dbReference type="GO" id="GO:0005576">
    <property type="term" value="C:extracellular region"/>
    <property type="evidence" value="ECO:0007669"/>
    <property type="project" value="GOC"/>
</dbReference>
<keyword evidence="7" id="KW-1185">Reference proteome</keyword>
<feature type="coiled-coil region" evidence="5">
    <location>
        <begin position="502"/>
        <end position="571"/>
    </location>
</feature>
<evidence type="ECO:0000256" key="4">
    <source>
        <dbReference type="ARBA" id="ARBA00045182"/>
    </source>
</evidence>
<dbReference type="Pfam" id="PF24161">
    <property type="entry name" value="CCDC39"/>
    <property type="match status" value="1"/>
</dbReference>
<proteinExistence type="inferred from homology"/>
<reference evidence="7" key="1">
    <citation type="journal article" date="2020" name="Nat. Ecol. Evol.">
        <title>Deeply conserved synteny resolves early events in vertebrate evolution.</title>
        <authorList>
            <person name="Simakov O."/>
            <person name="Marletaz F."/>
            <person name="Yue J.X."/>
            <person name="O'Connell B."/>
            <person name="Jenkins J."/>
            <person name="Brandt A."/>
            <person name="Calef R."/>
            <person name="Tung C.H."/>
            <person name="Huang T.K."/>
            <person name="Schmutz J."/>
            <person name="Satoh N."/>
            <person name="Yu J.K."/>
            <person name="Putnam N.H."/>
            <person name="Green R.E."/>
            <person name="Rokhsar D.S."/>
        </authorList>
    </citation>
    <scope>NUCLEOTIDE SEQUENCE [LARGE SCALE GENOMIC DNA]</scope>
    <source>
        <strain evidence="7">S238N-H82</strain>
    </source>
</reference>
<comment type="similarity">
    <text evidence="1">Belongs to the CCDC39 family.</text>
</comment>
<dbReference type="OrthoDB" id="10259720at2759"/>
<feature type="coiled-coil region" evidence="5">
    <location>
        <begin position="668"/>
        <end position="820"/>
    </location>
</feature>
<dbReference type="GeneID" id="118426901"/>
<dbReference type="AlphaFoldDB" id="A0A9J7M120"/>
<organism evidence="7 8">
    <name type="scientific">Branchiostoma floridae</name>
    <name type="common">Florida lancelet</name>
    <name type="synonym">Amphioxus</name>
    <dbReference type="NCBI Taxonomy" id="7739"/>
    <lineage>
        <taxon>Eukaryota</taxon>
        <taxon>Metazoa</taxon>
        <taxon>Chordata</taxon>
        <taxon>Cephalochordata</taxon>
        <taxon>Leptocardii</taxon>
        <taxon>Amphioxiformes</taxon>
        <taxon>Branchiostomatidae</taxon>
        <taxon>Branchiostoma</taxon>
    </lineage>
</organism>
<protein>
    <recommendedName>
        <fullName evidence="2">Coiled-coil domain-containing protein 39</fullName>
    </recommendedName>
</protein>
<accession>A0A9J7M120</accession>
<feature type="region of interest" description="Disordered" evidence="6">
    <location>
        <begin position="868"/>
        <end position="996"/>
    </location>
</feature>
<dbReference type="OMA" id="NSKNCDE"/>
<dbReference type="PANTHER" id="PTHR18962">
    <property type="entry name" value="COILED-COIL DOMAIN-CONTAINING PROTEIN 39"/>
    <property type="match status" value="1"/>
</dbReference>
<evidence type="ECO:0000313" key="7">
    <source>
        <dbReference type="Proteomes" id="UP000001554"/>
    </source>
</evidence>
<dbReference type="GO" id="GO:0060287">
    <property type="term" value="P:epithelial cilium movement involved in determination of left/right asymmetry"/>
    <property type="evidence" value="ECO:0000318"/>
    <property type="project" value="GO_Central"/>
</dbReference>
<evidence type="ECO:0000256" key="2">
    <source>
        <dbReference type="ARBA" id="ARBA00016725"/>
    </source>
</evidence>
<feature type="compositionally biased region" description="Polar residues" evidence="6">
    <location>
        <begin position="933"/>
        <end position="959"/>
    </location>
</feature>
<evidence type="ECO:0000256" key="5">
    <source>
        <dbReference type="SAM" id="Coils"/>
    </source>
</evidence>
<reference evidence="8" key="2">
    <citation type="submission" date="2025-08" db="UniProtKB">
        <authorList>
            <consortium name="RefSeq"/>
        </authorList>
    </citation>
    <scope>IDENTIFICATION</scope>
    <source>
        <strain evidence="8">S238N-H82</strain>
        <tissue evidence="8">Testes</tissue>
    </source>
</reference>
<feature type="coiled-coil region" evidence="5">
    <location>
        <begin position="228"/>
        <end position="405"/>
    </location>
</feature>
<feature type="compositionally biased region" description="Low complexity" evidence="6">
    <location>
        <begin position="876"/>
        <end position="908"/>
    </location>
</feature>